<feature type="chain" id="PRO_5009315348" evidence="3">
    <location>
        <begin position="39"/>
        <end position="365"/>
    </location>
</feature>
<proteinExistence type="predicted"/>
<sequence>MLFCLLHPMDHNTGPLARKSSTLCSLLLLSIAALLVLAVPGQANSEEVGFGNHTKEKDGDEVTVNIDSVQAPDDLTYAVYEKRFKDVCEFVITKDDIELLYKGKGCTVELLTGENQDITFKTGVKDIGCVRNDCDKASLYSSVGEVEPGLSQSVTDGKTEFELRISGSEFNMNFEEDAPFNPQKNRCAPKQDHIVKPETWRIKNGELKDKHLLVFHLLPKTATREYTKEGKISKEQPPEEAPKCKLFIRFKRPYYEFLYVGPITTTVTTTTTTTTTPSSGLVGQGPTPKTGTHQGNTPKVQGKGSEKESDNTMMIVIIVIVVVVVVLVIGVVLIFILKNKGSKEDELQKVKQTTTKANKSSAVTL</sequence>
<name>A0A1I8B1L4_MELHA</name>
<dbReference type="Proteomes" id="UP000095281">
    <property type="component" value="Unplaced"/>
</dbReference>
<feature type="signal peptide" evidence="3">
    <location>
        <begin position="1"/>
        <end position="38"/>
    </location>
</feature>
<feature type="transmembrane region" description="Helical" evidence="2">
    <location>
        <begin position="313"/>
        <end position="337"/>
    </location>
</feature>
<dbReference type="AlphaFoldDB" id="A0A1I8B1L4"/>
<keyword evidence="2" id="KW-0812">Transmembrane</keyword>
<reference evidence="5" key="1">
    <citation type="submission" date="2016-11" db="UniProtKB">
        <authorList>
            <consortium name="WormBaseParasite"/>
        </authorList>
    </citation>
    <scope>IDENTIFICATION</scope>
</reference>
<evidence type="ECO:0000256" key="2">
    <source>
        <dbReference type="SAM" id="Phobius"/>
    </source>
</evidence>
<dbReference type="Pfam" id="PF15102">
    <property type="entry name" value="TMEM154"/>
    <property type="match status" value="1"/>
</dbReference>
<keyword evidence="3" id="KW-0732">Signal</keyword>
<dbReference type="WBParaSite" id="MhA1_Contig125.frz3.gene7">
    <property type="protein sequence ID" value="MhA1_Contig125.frz3.gene7"/>
    <property type="gene ID" value="MhA1_Contig125.frz3.gene7"/>
</dbReference>
<keyword evidence="2" id="KW-1133">Transmembrane helix</keyword>
<accession>A0A1I8B1L4</accession>
<evidence type="ECO:0000313" key="4">
    <source>
        <dbReference type="Proteomes" id="UP000095281"/>
    </source>
</evidence>
<protein>
    <submittedName>
        <fullName evidence="5">CUB domain-containing protein</fullName>
    </submittedName>
</protein>
<feature type="region of interest" description="Disordered" evidence="1">
    <location>
        <begin position="268"/>
        <end position="306"/>
    </location>
</feature>
<keyword evidence="2" id="KW-0472">Membrane</keyword>
<feature type="compositionally biased region" description="Polar residues" evidence="1">
    <location>
        <begin position="277"/>
        <end position="299"/>
    </location>
</feature>
<evidence type="ECO:0000256" key="1">
    <source>
        <dbReference type="SAM" id="MobiDB-lite"/>
    </source>
</evidence>
<evidence type="ECO:0000256" key="3">
    <source>
        <dbReference type="SAM" id="SignalP"/>
    </source>
</evidence>
<dbReference type="InterPro" id="IPR028064">
    <property type="entry name" value="TMEM154"/>
</dbReference>
<organism evidence="4 5">
    <name type="scientific">Meloidogyne hapla</name>
    <name type="common">Root-knot nematode worm</name>
    <dbReference type="NCBI Taxonomy" id="6305"/>
    <lineage>
        <taxon>Eukaryota</taxon>
        <taxon>Metazoa</taxon>
        <taxon>Ecdysozoa</taxon>
        <taxon>Nematoda</taxon>
        <taxon>Chromadorea</taxon>
        <taxon>Rhabditida</taxon>
        <taxon>Tylenchina</taxon>
        <taxon>Tylenchomorpha</taxon>
        <taxon>Tylenchoidea</taxon>
        <taxon>Meloidogynidae</taxon>
        <taxon>Meloidogyninae</taxon>
        <taxon>Meloidogyne</taxon>
    </lineage>
</organism>
<keyword evidence="4" id="KW-1185">Reference proteome</keyword>
<evidence type="ECO:0000313" key="5">
    <source>
        <dbReference type="WBParaSite" id="MhA1_Contig125.frz3.gene7"/>
    </source>
</evidence>